<dbReference type="Proteomes" id="UP001152797">
    <property type="component" value="Unassembled WGS sequence"/>
</dbReference>
<dbReference type="AlphaFoldDB" id="A0A9P1D6F1"/>
<dbReference type="PANTHER" id="PTHR22684">
    <property type="entry name" value="NULP1-RELATED"/>
    <property type="match status" value="1"/>
</dbReference>
<dbReference type="EMBL" id="CAMXCT010003334">
    <property type="protein sequence ID" value="CAI4003846.1"/>
    <property type="molecule type" value="Genomic_DNA"/>
</dbReference>
<evidence type="ECO:0000313" key="2">
    <source>
        <dbReference type="EMBL" id="CAI4003846.1"/>
    </source>
</evidence>
<keyword evidence="5" id="KW-1185">Reference proteome</keyword>
<dbReference type="OrthoDB" id="205993at2759"/>
<sequence>MSQKQLRKLRELRKAPEDPPENQQVEAVNEDLESSDDQATGAHKGFHALASSSSSSEAGEVPSTETLTRKARRKKRRDITNDKRPPKMKSSGDDSDDFLAGLEDTAPSNEVESQPNQSTGSPLNPLAMRRQDFSGEAERLRVFGRVGLRDSRRKGPRRARGQGEGKTLHHRRLFLVSLEANEPWPKPDDTSQMVLVLSEDGAVSFDFKESDASTRSLEMLQSVVSQEDPELLQRYLQRSPFSLEGLLVMAEDHRRQGGYDQARELIRRAIYTVECAFAPDFSPFETLDVGSQSSRPRVRLQMPDRSAPSAHSAHSALDWPGWSWLRALWMHMHCLAGQGMHRTSLEVCKLLLAATLPQDPLRALLWLDHLCLRSRQYNTIADLSVSLTRICGLTSQGSEGSEGSEGAEMKETLELAFPNFAYSVGLAGILQQSPDMSLLNHLTLENILDAEGAEDLEGDLLTFARLMRALLYFPGAVRPLLEEAAVQLDSPKGSGSEWISLLTQPPFVDGLTYRHAQHSVAQGRICAAYAKLCGPLWKDEPVKVLHACAVRWVKLHESAIFQKDIVDARLRWANATFAFSETLRDYADALPDDGLANPPVPLLLEHALSARLHPKIEQQMEDFGMFRRIDTVPNMSIYSPPLILFFQSLMPWSVLDHSGVTATPLLWSDIGRGLATALKDTGLFAVEVLLGVSQLLSSAGAMLRQHFRPRRATD</sequence>
<proteinExistence type="predicted"/>
<reference evidence="3" key="2">
    <citation type="submission" date="2024-04" db="EMBL/GenBank/DDBJ databases">
        <authorList>
            <person name="Chen Y."/>
            <person name="Shah S."/>
            <person name="Dougan E. K."/>
            <person name="Thang M."/>
            <person name="Chan C."/>
        </authorList>
    </citation>
    <scope>NUCLEOTIDE SEQUENCE [LARGE SCALE GENOMIC DNA]</scope>
</reference>
<dbReference type="EMBL" id="CAMXCT030003334">
    <property type="protein sequence ID" value="CAL4791158.1"/>
    <property type="molecule type" value="Genomic_DNA"/>
</dbReference>
<organism evidence="2">
    <name type="scientific">Cladocopium goreaui</name>
    <dbReference type="NCBI Taxonomy" id="2562237"/>
    <lineage>
        <taxon>Eukaryota</taxon>
        <taxon>Sar</taxon>
        <taxon>Alveolata</taxon>
        <taxon>Dinophyceae</taxon>
        <taxon>Suessiales</taxon>
        <taxon>Symbiodiniaceae</taxon>
        <taxon>Cladocopium</taxon>
    </lineage>
</organism>
<evidence type="ECO:0000313" key="5">
    <source>
        <dbReference type="Proteomes" id="UP001152797"/>
    </source>
</evidence>
<evidence type="ECO:0000256" key="1">
    <source>
        <dbReference type="SAM" id="MobiDB-lite"/>
    </source>
</evidence>
<dbReference type="EMBL" id="CAMXCT020003334">
    <property type="protein sequence ID" value="CAL1157221.1"/>
    <property type="molecule type" value="Genomic_DNA"/>
</dbReference>
<gene>
    <name evidence="2" type="ORF">C1SCF055_LOCUS29675</name>
</gene>
<dbReference type="InterPro" id="IPR006994">
    <property type="entry name" value="TCF25/Rqc1"/>
</dbReference>
<protein>
    <submittedName>
        <fullName evidence="4">Transcription factor 25</fullName>
    </submittedName>
</protein>
<feature type="compositionally biased region" description="Basic and acidic residues" evidence="1">
    <location>
        <begin position="8"/>
        <end position="17"/>
    </location>
</feature>
<dbReference type="PANTHER" id="PTHR22684:SF0">
    <property type="entry name" value="RIBOSOME QUALITY CONTROL COMPLEX SUBUNIT TCF25"/>
    <property type="match status" value="1"/>
</dbReference>
<feature type="region of interest" description="Disordered" evidence="1">
    <location>
        <begin position="1"/>
        <end position="126"/>
    </location>
</feature>
<dbReference type="Pfam" id="PF04910">
    <property type="entry name" value="Tcf25"/>
    <property type="match status" value="2"/>
</dbReference>
<comment type="caution">
    <text evidence="2">The sequence shown here is derived from an EMBL/GenBank/DDBJ whole genome shotgun (WGS) entry which is preliminary data.</text>
</comment>
<feature type="compositionally biased region" description="Polar residues" evidence="1">
    <location>
        <begin position="106"/>
        <end position="122"/>
    </location>
</feature>
<accession>A0A9P1D6F1</accession>
<reference evidence="2" key="1">
    <citation type="submission" date="2022-10" db="EMBL/GenBank/DDBJ databases">
        <authorList>
            <person name="Chen Y."/>
            <person name="Dougan E. K."/>
            <person name="Chan C."/>
            <person name="Rhodes N."/>
            <person name="Thang M."/>
        </authorList>
    </citation>
    <scope>NUCLEOTIDE SEQUENCE</scope>
</reference>
<evidence type="ECO:0000313" key="3">
    <source>
        <dbReference type="EMBL" id="CAL1157221.1"/>
    </source>
</evidence>
<dbReference type="GO" id="GO:1990112">
    <property type="term" value="C:RQC complex"/>
    <property type="evidence" value="ECO:0007669"/>
    <property type="project" value="TreeGrafter"/>
</dbReference>
<evidence type="ECO:0000313" key="4">
    <source>
        <dbReference type="EMBL" id="CAL4791158.1"/>
    </source>
</evidence>
<name>A0A9P1D6F1_9DINO</name>